<dbReference type="STRING" id="5353.A0A1Q3ER70"/>
<comment type="similarity">
    <text evidence="1">Belongs to the FMO family.</text>
</comment>
<evidence type="ECO:0000313" key="6">
    <source>
        <dbReference type="EMBL" id="GAW09699.1"/>
    </source>
</evidence>
<accession>A0A1Q3ER70</accession>
<dbReference type="PANTHER" id="PTHR23023">
    <property type="entry name" value="DIMETHYLANILINE MONOOXYGENASE"/>
    <property type="match status" value="1"/>
</dbReference>
<dbReference type="SUPFAM" id="SSF51905">
    <property type="entry name" value="FAD/NAD(P)-binding domain"/>
    <property type="match status" value="2"/>
</dbReference>
<sequence length="498" mass="55950">MATNFRSIPLSQFAEVQAWTIDLNSFVFPGSHDGHTIQVTFEHPKSCGYDDGAVDATLDDVGGVWYLDEHNASEKRPRWPSPAYPGLIGNVLPEFLSFSGAPFPQPPSTPQQPFPTLRETHDYLRTFASRYLEQGKIHLNTEVVRVEELQDGKGWNVTTRDWSADGKGQISSQVWDGVVICTGWYDDPLWPGTEGMDILKEKGLALHAKWYRGPQKYAGKRALIIGNGNSSNDIAAHLAPLAQNPVYRSIRRPALRHFVSLPDSRIQDVVPVKRFALQGDGKITAELQDDTTIQDIDVVFVGSGYFPNPSFLYVRDPNSSTGSLAPLMSQVSRDAPQSRRIPSLHRHILYAYNPSLAFIGSVMCFTPFTIADVSSTWLALAWTNEVAYPSTPEELLQFEKDRIVDVEKRRGIEAQETGREASSLFTYSALGTSEEDYAAGLKREIVAARPELKDSLPEWSDERRTWRQSMYPVKYQSLQWLKTQRERIVDNGVINDNV</sequence>
<evidence type="ECO:0000256" key="4">
    <source>
        <dbReference type="ARBA" id="ARBA00022857"/>
    </source>
</evidence>
<dbReference type="InterPro" id="IPR020946">
    <property type="entry name" value="Flavin_mOase-like"/>
</dbReference>
<dbReference type="InterPro" id="IPR050346">
    <property type="entry name" value="FMO-like"/>
</dbReference>
<evidence type="ECO:0000256" key="3">
    <source>
        <dbReference type="ARBA" id="ARBA00022827"/>
    </source>
</evidence>
<dbReference type="PRINTS" id="PR00370">
    <property type="entry name" value="FMOXYGENASE"/>
</dbReference>
<comment type="caution">
    <text evidence="6">The sequence shown here is derived from an EMBL/GenBank/DDBJ whole genome shotgun (WGS) entry which is preliminary data.</text>
</comment>
<dbReference type="EMBL" id="BDGU01001230">
    <property type="protein sequence ID" value="GAW09699.1"/>
    <property type="molecule type" value="Genomic_DNA"/>
</dbReference>
<gene>
    <name evidence="6" type="ORF">LENED_011877</name>
</gene>
<dbReference type="InterPro" id="IPR036188">
    <property type="entry name" value="FAD/NAD-bd_sf"/>
</dbReference>
<dbReference type="Gene3D" id="3.50.50.60">
    <property type="entry name" value="FAD/NAD(P)-binding domain"/>
    <property type="match status" value="2"/>
</dbReference>
<dbReference type="AlphaFoldDB" id="A0A1Q3ER70"/>
<reference evidence="6 7" key="2">
    <citation type="submission" date="2017-02" db="EMBL/GenBank/DDBJ databases">
        <title>A genome survey and senescence transcriptome analysis in Lentinula edodes.</title>
        <authorList>
            <person name="Sakamoto Y."/>
            <person name="Nakade K."/>
            <person name="Sato S."/>
            <person name="Yoshida Y."/>
            <person name="Miyazaki K."/>
            <person name="Natsume S."/>
            <person name="Konno N."/>
        </authorList>
    </citation>
    <scope>NUCLEOTIDE SEQUENCE [LARGE SCALE GENOMIC DNA]</scope>
    <source>
        <strain evidence="6 7">NBRC 111202</strain>
    </source>
</reference>
<keyword evidence="2" id="KW-0285">Flavoprotein</keyword>
<evidence type="ECO:0000256" key="1">
    <source>
        <dbReference type="ARBA" id="ARBA00009183"/>
    </source>
</evidence>
<keyword evidence="7" id="KW-1185">Reference proteome</keyword>
<dbReference type="GO" id="GO:0004499">
    <property type="term" value="F:N,N-dimethylaniline monooxygenase activity"/>
    <property type="evidence" value="ECO:0007669"/>
    <property type="project" value="InterPro"/>
</dbReference>
<dbReference type="Pfam" id="PF00743">
    <property type="entry name" value="FMO-like"/>
    <property type="match status" value="1"/>
</dbReference>
<organism evidence="6 7">
    <name type="scientific">Lentinula edodes</name>
    <name type="common">Shiitake mushroom</name>
    <name type="synonym">Lentinus edodes</name>
    <dbReference type="NCBI Taxonomy" id="5353"/>
    <lineage>
        <taxon>Eukaryota</taxon>
        <taxon>Fungi</taxon>
        <taxon>Dikarya</taxon>
        <taxon>Basidiomycota</taxon>
        <taxon>Agaricomycotina</taxon>
        <taxon>Agaricomycetes</taxon>
        <taxon>Agaricomycetidae</taxon>
        <taxon>Agaricales</taxon>
        <taxon>Marasmiineae</taxon>
        <taxon>Omphalotaceae</taxon>
        <taxon>Lentinula</taxon>
    </lineage>
</organism>
<keyword evidence="4" id="KW-0521">NADP</keyword>
<dbReference type="GO" id="GO:0050660">
    <property type="term" value="F:flavin adenine dinucleotide binding"/>
    <property type="evidence" value="ECO:0007669"/>
    <property type="project" value="InterPro"/>
</dbReference>
<protein>
    <submittedName>
        <fullName evidence="6">FAD NAD-binding domain-containing protein</fullName>
    </submittedName>
</protein>
<evidence type="ECO:0000313" key="7">
    <source>
        <dbReference type="Proteomes" id="UP000188533"/>
    </source>
</evidence>
<dbReference type="InterPro" id="IPR000960">
    <property type="entry name" value="Flavin_mOase"/>
</dbReference>
<evidence type="ECO:0000256" key="2">
    <source>
        <dbReference type="ARBA" id="ARBA00022630"/>
    </source>
</evidence>
<dbReference type="Proteomes" id="UP000188533">
    <property type="component" value="Unassembled WGS sequence"/>
</dbReference>
<dbReference type="GO" id="GO:0050661">
    <property type="term" value="F:NADP binding"/>
    <property type="evidence" value="ECO:0007669"/>
    <property type="project" value="InterPro"/>
</dbReference>
<keyword evidence="3" id="KW-0274">FAD</keyword>
<keyword evidence="5" id="KW-0560">Oxidoreductase</keyword>
<reference evidence="6 7" key="1">
    <citation type="submission" date="2016-08" db="EMBL/GenBank/DDBJ databases">
        <authorList>
            <consortium name="Lentinula edodes genome sequencing consortium"/>
            <person name="Sakamoto Y."/>
            <person name="Nakade K."/>
            <person name="Sato S."/>
            <person name="Yoshida Y."/>
            <person name="Miyazaki K."/>
            <person name="Natsume S."/>
            <person name="Konno N."/>
        </authorList>
    </citation>
    <scope>NUCLEOTIDE SEQUENCE [LARGE SCALE GENOMIC DNA]</scope>
    <source>
        <strain evidence="6 7">NBRC 111202</strain>
    </source>
</reference>
<name>A0A1Q3ER70_LENED</name>
<evidence type="ECO:0000256" key="5">
    <source>
        <dbReference type="ARBA" id="ARBA00023002"/>
    </source>
</evidence>
<proteinExistence type="inferred from homology"/>